<dbReference type="Proteomes" id="UP000004926">
    <property type="component" value="Chromosome"/>
</dbReference>
<keyword evidence="2" id="KW-0489">Methyltransferase</keyword>
<dbReference type="SUPFAM" id="SSF53335">
    <property type="entry name" value="S-adenosyl-L-methionine-dependent methyltransferases"/>
    <property type="match status" value="1"/>
</dbReference>
<dbReference type="eggNOG" id="ENOG5032H55">
    <property type="taxonomic scope" value="Bacteria"/>
</dbReference>
<dbReference type="CDD" id="cd02440">
    <property type="entry name" value="AdoMet_MTases"/>
    <property type="match status" value="1"/>
</dbReference>
<accession>H5WXN9</accession>
<name>H5WXN9_9PSEU</name>
<keyword evidence="2" id="KW-0808">Transferase</keyword>
<dbReference type="Gene3D" id="3.40.50.150">
    <property type="entry name" value="Vaccinia Virus protein VP39"/>
    <property type="match status" value="1"/>
</dbReference>
<dbReference type="GO" id="GO:0032259">
    <property type="term" value="P:methylation"/>
    <property type="evidence" value="ECO:0007669"/>
    <property type="project" value="UniProtKB-KW"/>
</dbReference>
<evidence type="ECO:0000313" key="3">
    <source>
        <dbReference type="Proteomes" id="UP000004926"/>
    </source>
</evidence>
<proteinExistence type="predicted"/>
<dbReference type="STRING" id="882083.SacmaDRAFT_2396"/>
<dbReference type="Pfam" id="PF08241">
    <property type="entry name" value="Methyltransf_11"/>
    <property type="match status" value="1"/>
</dbReference>
<organism evidence="2 3">
    <name type="scientific">Saccharomonospora marina XMU15</name>
    <dbReference type="NCBI Taxonomy" id="882083"/>
    <lineage>
        <taxon>Bacteria</taxon>
        <taxon>Bacillati</taxon>
        <taxon>Actinomycetota</taxon>
        <taxon>Actinomycetes</taxon>
        <taxon>Pseudonocardiales</taxon>
        <taxon>Pseudonocardiaceae</taxon>
        <taxon>Saccharomonospora</taxon>
    </lineage>
</organism>
<evidence type="ECO:0000259" key="1">
    <source>
        <dbReference type="Pfam" id="PF08241"/>
    </source>
</evidence>
<dbReference type="RefSeq" id="WP_009154027.1">
    <property type="nucleotide sequence ID" value="NZ_CM001439.1"/>
</dbReference>
<evidence type="ECO:0000313" key="2">
    <source>
        <dbReference type="EMBL" id="EHR50642.1"/>
    </source>
</evidence>
<keyword evidence="3" id="KW-1185">Reference proteome</keyword>
<dbReference type="HOGENOM" id="CLU_1049395_0_0_11"/>
<dbReference type="InterPro" id="IPR013216">
    <property type="entry name" value="Methyltransf_11"/>
</dbReference>
<sequence length="248" mass="26977">MSTLTILRDGVNRALRPLGVQVVRGFTTDPGISPFLPARRTVAKAKRAGMSVGDYLDAYSAEPGATAATVDAMIELGGLDQRVSRVCEIGAGSGRYARKVLAALEPDVYEVYETAPDWRRFLRELPNVTVRPADGHTLRPTASASVDLVHAHKLFVYIPFIVTVGYLKEMARVVRSGGVVAFDVITQDCVDEVVIKGWLSEPGSATIYSVTPREWAIDLLARHGLALLGSRFVPLSGGRTELLVFRRL</sequence>
<protein>
    <submittedName>
        <fullName evidence="2">Phospholipid N-methyltransferase</fullName>
    </submittedName>
</protein>
<dbReference type="EMBL" id="CM001439">
    <property type="protein sequence ID" value="EHR50642.1"/>
    <property type="molecule type" value="Genomic_DNA"/>
</dbReference>
<reference evidence="2 3" key="1">
    <citation type="journal article" date="2012" name="Stand. Genomic Sci.">
        <title>Genome sequence of the ocean sediment bacterium Saccharomonospora marina type strain (XMU15(T)).</title>
        <authorList>
            <person name="Klenk H.P."/>
            <person name="Lu M."/>
            <person name="Lucas S."/>
            <person name="Lapidus A."/>
            <person name="Copeland A."/>
            <person name="Pitluck S."/>
            <person name="Goodwin L.A."/>
            <person name="Han C."/>
            <person name="Tapia R."/>
            <person name="Brambilla E.M."/>
            <person name="Potter G."/>
            <person name="Land M."/>
            <person name="Ivanova N."/>
            <person name="Rohde M."/>
            <person name="Goker M."/>
            <person name="Detter J.C."/>
            <person name="Li W.J."/>
            <person name="Kyrpides N.C."/>
            <person name="Woyke T."/>
        </authorList>
    </citation>
    <scope>NUCLEOTIDE SEQUENCE [LARGE SCALE GENOMIC DNA]</scope>
    <source>
        <strain evidence="2 3">XMU15</strain>
    </source>
</reference>
<dbReference type="GO" id="GO:0008757">
    <property type="term" value="F:S-adenosylmethionine-dependent methyltransferase activity"/>
    <property type="evidence" value="ECO:0007669"/>
    <property type="project" value="InterPro"/>
</dbReference>
<feature type="domain" description="Methyltransferase type 11" evidence="1">
    <location>
        <begin position="88"/>
        <end position="182"/>
    </location>
</feature>
<dbReference type="InterPro" id="IPR029063">
    <property type="entry name" value="SAM-dependent_MTases_sf"/>
</dbReference>
<gene>
    <name evidence="2" type="ORF">SacmaDRAFT_2396</name>
</gene>
<dbReference type="OrthoDB" id="4577859at2"/>
<dbReference type="AlphaFoldDB" id="H5WXN9"/>